<organism evidence="1 2">
    <name type="scientific">Fopius arisanus</name>
    <dbReference type="NCBI Taxonomy" id="64838"/>
    <lineage>
        <taxon>Eukaryota</taxon>
        <taxon>Metazoa</taxon>
        <taxon>Ecdysozoa</taxon>
        <taxon>Arthropoda</taxon>
        <taxon>Hexapoda</taxon>
        <taxon>Insecta</taxon>
        <taxon>Pterygota</taxon>
        <taxon>Neoptera</taxon>
        <taxon>Endopterygota</taxon>
        <taxon>Hymenoptera</taxon>
        <taxon>Apocrita</taxon>
        <taxon>Ichneumonoidea</taxon>
        <taxon>Braconidae</taxon>
        <taxon>Opiinae</taxon>
        <taxon>Fopius</taxon>
    </lineage>
</organism>
<sequence>MSYAKFIESLKVESATDVVKHLSVSELQSKLDMLELYWGQFEEQHLKLLSGKDCSEVLEHDYIKKQVYDHCLLSYSSARTVFIGIIKALDESVDMSESFYRRPAQSASTGQISQRPLPKISLPSFSGDFPEWTPFKDLFISMVVDNNNLSAVEKLHYLLTFLTGEPRKMIFVRTLYPRSSKEIPL</sequence>
<evidence type="ECO:0000313" key="1">
    <source>
        <dbReference type="Proteomes" id="UP000694866"/>
    </source>
</evidence>
<dbReference type="Proteomes" id="UP000694866">
    <property type="component" value="Unplaced"/>
</dbReference>
<evidence type="ECO:0000313" key="2">
    <source>
        <dbReference type="RefSeq" id="XP_011313169.1"/>
    </source>
</evidence>
<dbReference type="OrthoDB" id="7994850at2759"/>
<dbReference type="RefSeq" id="XP_011313169.1">
    <property type="nucleotide sequence ID" value="XM_011314867.1"/>
</dbReference>
<name>A0A9R1U9D9_9HYME</name>
<dbReference type="AlphaFoldDB" id="A0A9R1U9D9"/>
<gene>
    <name evidence="2" type="primary">LOC105272663</name>
</gene>
<dbReference type="Pfam" id="PF03564">
    <property type="entry name" value="DUF1759"/>
    <property type="match status" value="1"/>
</dbReference>
<dbReference type="KEGG" id="fas:105272663"/>
<reference evidence="2" key="1">
    <citation type="submission" date="2025-08" db="UniProtKB">
        <authorList>
            <consortium name="RefSeq"/>
        </authorList>
    </citation>
    <scope>IDENTIFICATION</scope>
    <source>
        <strain evidence="2">USDA-PBARC FA_bdor</strain>
        <tissue evidence="2">Whole organism</tissue>
    </source>
</reference>
<keyword evidence="1" id="KW-1185">Reference proteome</keyword>
<dbReference type="GeneID" id="105272663"/>
<proteinExistence type="predicted"/>
<protein>
    <submittedName>
        <fullName evidence="2">Uncharacterized protein</fullName>
    </submittedName>
</protein>
<dbReference type="InterPro" id="IPR005312">
    <property type="entry name" value="DUF1759"/>
</dbReference>
<accession>A0A9R1U9D9</accession>